<protein>
    <recommendedName>
        <fullName evidence="3">DUF4837 domain-containing protein</fullName>
    </recommendedName>
</protein>
<proteinExistence type="predicted"/>
<dbReference type="InterPro" id="IPR032286">
    <property type="entry name" value="DUF4837"/>
</dbReference>
<comment type="caution">
    <text evidence="1">The sequence shown here is derived from an EMBL/GenBank/DDBJ whole genome shotgun (WGS) entry which is preliminary data.</text>
</comment>
<accession>A0A2W1NLP9</accession>
<dbReference type="RefSeq" id="WP_111063608.1">
    <property type="nucleotide sequence ID" value="NZ_JBHUCU010000017.1"/>
</dbReference>
<name>A0A2W1NLP9_9FLAO</name>
<keyword evidence="2" id="KW-1185">Reference proteome</keyword>
<dbReference type="Proteomes" id="UP000249248">
    <property type="component" value="Unassembled WGS sequence"/>
</dbReference>
<dbReference type="OrthoDB" id="1115230at2"/>
<dbReference type="EMBL" id="QKSB01000007">
    <property type="protein sequence ID" value="PZE16592.1"/>
    <property type="molecule type" value="Genomic_DNA"/>
</dbReference>
<evidence type="ECO:0008006" key="3">
    <source>
        <dbReference type="Google" id="ProtNLM"/>
    </source>
</evidence>
<sequence>MKNVIILSLVTFLWVGCEPAPSNTEVINSGVSGQLPKITGPAGRVLISVQDNLWEGTLDSIFYKAFSKPAPGPFISAEPIFDYFQQDPSEINQLGKKNRNFLSIILEPTANFEETEVVIKKNHLADGQIYMVVKDNDKDRLIQFFQEQLPTYIAVFNDQENERLIKKYTYTRHAAFDKIAREKFGIGIGVPSTANFEADLDSIIYALDKNSKEFADNPKTKAKGGIYWAKKGILIWDSPYTDSTDMLPQALLNNRDSTLKYAVKGTIPNSYMATEYYKTHAPKFTAVKVGEANAVKIEGLWKHAGNEAASGGGPFVEVALYHSTRNRIIHVSTYIYALNFEKRELLREVNAILSTVEVVD</sequence>
<evidence type="ECO:0000313" key="1">
    <source>
        <dbReference type="EMBL" id="PZE16592.1"/>
    </source>
</evidence>
<reference evidence="1 2" key="1">
    <citation type="submission" date="2018-06" db="EMBL/GenBank/DDBJ databases">
        <title>The draft genome sequence of Crocinitomix sp. SM1701.</title>
        <authorList>
            <person name="Zhang X."/>
        </authorList>
    </citation>
    <scope>NUCLEOTIDE SEQUENCE [LARGE SCALE GENOMIC DNA]</scope>
    <source>
        <strain evidence="1 2">SM1701</strain>
    </source>
</reference>
<dbReference type="PROSITE" id="PS51257">
    <property type="entry name" value="PROKAR_LIPOPROTEIN"/>
    <property type="match status" value="1"/>
</dbReference>
<dbReference type="AlphaFoldDB" id="A0A2W1NLP9"/>
<gene>
    <name evidence="1" type="ORF">DNU06_12115</name>
</gene>
<organism evidence="1 2">
    <name type="scientific">Putridiphycobacter roseus</name>
    <dbReference type="NCBI Taxonomy" id="2219161"/>
    <lineage>
        <taxon>Bacteria</taxon>
        <taxon>Pseudomonadati</taxon>
        <taxon>Bacteroidota</taxon>
        <taxon>Flavobacteriia</taxon>
        <taxon>Flavobacteriales</taxon>
        <taxon>Crocinitomicaceae</taxon>
        <taxon>Putridiphycobacter</taxon>
    </lineage>
</organism>
<evidence type="ECO:0000313" key="2">
    <source>
        <dbReference type="Proteomes" id="UP000249248"/>
    </source>
</evidence>
<dbReference type="Pfam" id="PF16125">
    <property type="entry name" value="DUF4837"/>
    <property type="match status" value="1"/>
</dbReference>